<dbReference type="InterPro" id="IPR027417">
    <property type="entry name" value="P-loop_NTPase"/>
</dbReference>
<dbReference type="SUPFAM" id="SSF109604">
    <property type="entry name" value="HD-domain/PDEase-like"/>
    <property type="match status" value="1"/>
</dbReference>
<evidence type="ECO:0000256" key="6">
    <source>
        <dbReference type="ARBA" id="ARBA00022801"/>
    </source>
</evidence>
<dbReference type="Pfam" id="PF00270">
    <property type="entry name" value="DEAD"/>
    <property type="match status" value="1"/>
</dbReference>
<keyword evidence="9" id="KW-0051">Antiviral defense</keyword>
<dbReference type="NCBIfam" id="TIGR01587">
    <property type="entry name" value="cas3_core"/>
    <property type="match status" value="1"/>
</dbReference>
<dbReference type="PANTHER" id="PTHR24031">
    <property type="entry name" value="RNA HELICASE"/>
    <property type="match status" value="1"/>
</dbReference>
<accession>A0A5K7ZJ27</accession>
<keyword evidence="8" id="KW-0067">ATP-binding</keyword>
<keyword evidence="12" id="KW-0255">Endonuclease</keyword>
<feature type="domain" description="Helicase ATP-binding" evidence="10">
    <location>
        <begin position="244"/>
        <end position="427"/>
    </location>
</feature>
<evidence type="ECO:0000256" key="4">
    <source>
        <dbReference type="ARBA" id="ARBA00022723"/>
    </source>
</evidence>
<keyword evidence="6" id="KW-0378">Hydrolase</keyword>
<dbReference type="NCBIfam" id="TIGR01596">
    <property type="entry name" value="cas3_HD"/>
    <property type="match status" value="1"/>
</dbReference>
<organism evidence="12 13">
    <name type="scientific">Desulfosarcina ovata subsp. sediminis</name>
    <dbReference type="NCBI Taxonomy" id="885957"/>
    <lineage>
        <taxon>Bacteria</taxon>
        <taxon>Pseudomonadati</taxon>
        <taxon>Thermodesulfobacteriota</taxon>
        <taxon>Desulfobacteria</taxon>
        <taxon>Desulfobacterales</taxon>
        <taxon>Desulfosarcinaceae</taxon>
        <taxon>Desulfosarcina</taxon>
    </lineage>
</organism>
<dbReference type="Pfam" id="PF22590">
    <property type="entry name" value="Cas3-like_C_2"/>
    <property type="match status" value="1"/>
</dbReference>
<dbReference type="EMBL" id="AP021876">
    <property type="protein sequence ID" value="BBO79957.1"/>
    <property type="molecule type" value="Genomic_DNA"/>
</dbReference>
<keyword evidence="5" id="KW-0547">Nucleotide-binding</keyword>
<evidence type="ECO:0000256" key="2">
    <source>
        <dbReference type="ARBA" id="ARBA00009046"/>
    </source>
</evidence>
<evidence type="ECO:0000259" key="10">
    <source>
        <dbReference type="PROSITE" id="PS51192"/>
    </source>
</evidence>
<dbReference type="GO" id="GO:0003676">
    <property type="term" value="F:nucleic acid binding"/>
    <property type="evidence" value="ECO:0007669"/>
    <property type="project" value="InterPro"/>
</dbReference>
<feature type="domain" description="HD Cas3-type" evidence="11">
    <location>
        <begin position="17"/>
        <end position="187"/>
    </location>
</feature>
<evidence type="ECO:0000256" key="1">
    <source>
        <dbReference type="ARBA" id="ARBA00006847"/>
    </source>
</evidence>
<reference evidence="12 13" key="1">
    <citation type="submission" date="2019-11" db="EMBL/GenBank/DDBJ databases">
        <title>Comparative genomics of hydrocarbon-degrading Desulfosarcina strains.</title>
        <authorList>
            <person name="Watanabe M."/>
            <person name="Kojima H."/>
            <person name="Fukui M."/>
        </authorList>
    </citation>
    <scope>NUCLEOTIDE SEQUENCE [LARGE SCALE GENOMIC DNA]</scope>
    <source>
        <strain evidence="12 13">28bB2T</strain>
    </source>
</reference>
<dbReference type="InterPro" id="IPR006674">
    <property type="entry name" value="HD_domain"/>
</dbReference>
<evidence type="ECO:0000256" key="7">
    <source>
        <dbReference type="ARBA" id="ARBA00022806"/>
    </source>
</evidence>
<keyword evidence="4" id="KW-0479">Metal-binding</keyword>
<evidence type="ECO:0000256" key="8">
    <source>
        <dbReference type="ARBA" id="ARBA00022840"/>
    </source>
</evidence>
<dbReference type="GO" id="GO:0046872">
    <property type="term" value="F:metal ion binding"/>
    <property type="evidence" value="ECO:0007669"/>
    <property type="project" value="UniProtKB-KW"/>
</dbReference>
<dbReference type="CDD" id="cd17930">
    <property type="entry name" value="DEXHc_cas3"/>
    <property type="match status" value="1"/>
</dbReference>
<dbReference type="InterPro" id="IPR054712">
    <property type="entry name" value="Cas3-like_dom"/>
</dbReference>
<dbReference type="CDD" id="cd09641">
    <property type="entry name" value="Cas3''_I"/>
    <property type="match status" value="1"/>
</dbReference>
<evidence type="ECO:0000256" key="3">
    <source>
        <dbReference type="ARBA" id="ARBA00022722"/>
    </source>
</evidence>
<dbReference type="SUPFAM" id="SSF52540">
    <property type="entry name" value="P-loop containing nucleoside triphosphate hydrolases"/>
    <property type="match status" value="1"/>
</dbReference>
<dbReference type="GO" id="GO:0005524">
    <property type="term" value="F:ATP binding"/>
    <property type="evidence" value="ECO:0007669"/>
    <property type="project" value="UniProtKB-KW"/>
</dbReference>
<dbReference type="RefSeq" id="WP_155321033.1">
    <property type="nucleotide sequence ID" value="NZ_AP021876.1"/>
</dbReference>
<evidence type="ECO:0000256" key="9">
    <source>
        <dbReference type="ARBA" id="ARBA00023118"/>
    </source>
</evidence>
<dbReference type="GO" id="GO:0016787">
    <property type="term" value="F:hydrolase activity"/>
    <property type="evidence" value="ECO:0007669"/>
    <property type="project" value="UniProtKB-KW"/>
</dbReference>
<dbReference type="PROSITE" id="PS51192">
    <property type="entry name" value="HELICASE_ATP_BIND_1"/>
    <property type="match status" value="1"/>
</dbReference>
<dbReference type="Gene3D" id="3.40.50.300">
    <property type="entry name" value="P-loop containing nucleotide triphosphate hydrolases"/>
    <property type="match status" value="2"/>
</dbReference>
<dbReference type="InterPro" id="IPR038257">
    <property type="entry name" value="CRISPR-assoc_Cas3_HD_sf"/>
</dbReference>
<dbReference type="InterPro" id="IPR011545">
    <property type="entry name" value="DEAD/DEAH_box_helicase_dom"/>
</dbReference>
<protein>
    <submittedName>
        <fullName evidence="12">CRISPR-associated helicase/endonuclease Cas3</fullName>
    </submittedName>
</protein>
<keyword evidence="7" id="KW-0347">Helicase</keyword>
<evidence type="ECO:0000313" key="13">
    <source>
        <dbReference type="Proteomes" id="UP000425960"/>
    </source>
</evidence>
<dbReference type="InterPro" id="IPR006474">
    <property type="entry name" value="Helicase_Cas3_CRISPR-ass_core"/>
</dbReference>
<dbReference type="Gene3D" id="1.10.3210.30">
    <property type="match status" value="1"/>
</dbReference>
<dbReference type="SMART" id="SM00487">
    <property type="entry name" value="DEXDc"/>
    <property type="match status" value="1"/>
</dbReference>
<dbReference type="InterPro" id="IPR014001">
    <property type="entry name" value="Helicase_ATP-bd"/>
</dbReference>
<dbReference type="Proteomes" id="UP000425960">
    <property type="component" value="Chromosome"/>
</dbReference>
<evidence type="ECO:0000313" key="12">
    <source>
        <dbReference type="EMBL" id="BBO79957.1"/>
    </source>
</evidence>
<keyword evidence="3" id="KW-0540">Nuclease</keyword>
<evidence type="ECO:0000256" key="5">
    <source>
        <dbReference type="ARBA" id="ARBA00022741"/>
    </source>
</evidence>
<proteinExistence type="inferred from homology"/>
<sequence length="750" mass="85042">MKKSKPKYYAHSLEDKPPEEWQLLEDHLRNVARLAGEFASSFGSDCWAELAGLWHDIGKYSREFQKKLYDANGIECYLETKPGKVIHSQAGGHLAQQCMSNGMERIFCWLIMGHHAGLADFSSDKTGAKALEPKMRNPERSESILENVPDKIKNKLSPDFPQLLKDGADISFFIRILFSCVVDADFLDTEAFMNSEKAALRAEVYPALDDLLIALDKHLDDLCQSAEPTDVNRIRAEVLEQCRQSADLNPAVFTLTVPTGGGKTLSSLAFALRHAKKQSKGRIIYVIPYTSIIEQTAQVFRKIPGFENAVLEHHCNVVSNDESKESIRSRLASENWDAPIIVTTAVQFFESLFACKTSRCRKLHNITHSVIIFDEAQCLPPSYLRPVVFAIRELYRHYGVTPVLCTATQPVLTQTKQFDFKFKEGFDPAEVVPIISNPETLTDNLKRVELTNHADLRPVSYDELVGAIQAENQSVLCIVNKKDDCRTLAKLLPEEYTLHLSTNMCAAHRLQTIENIRKRLKTEAKPLYVVSTSLVEAGVDLDFPVVYRALSGLDSIAQAAGRCNREGRLPNYGKTVIFLPEKQPGYVQAPASLALEYLLKPDQLKTIFLPKTIESYFKQRFFQLGDHALDEKQILRLLGGNLDFYFRTVAERFRLIDDDWQLPVIAPYEEAIFFVDELKRAPHLNRKIIRKLQRYLVNISCKERILLEREGALELISLPEIFQLNAHFYDLKYGVIAEGSININPEELIC</sequence>
<dbReference type="InterPro" id="IPR006483">
    <property type="entry name" value="CRISPR-assoc_Cas3_HD"/>
</dbReference>
<dbReference type="GO" id="GO:0004519">
    <property type="term" value="F:endonuclease activity"/>
    <property type="evidence" value="ECO:0007669"/>
    <property type="project" value="UniProtKB-KW"/>
</dbReference>
<evidence type="ECO:0000259" key="11">
    <source>
        <dbReference type="PROSITE" id="PS51643"/>
    </source>
</evidence>
<dbReference type="AlphaFoldDB" id="A0A5K7ZJ27"/>
<dbReference type="PROSITE" id="PS51643">
    <property type="entry name" value="HD_CAS3"/>
    <property type="match status" value="1"/>
</dbReference>
<dbReference type="GO" id="GO:0004386">
    <property type="term" value="F:helicase activity"/>
    <property type="evidence" value="ECO:0007669"/>
    <property type="project" value="UniProtKB-KW"/>
</dbReference>
<name>A0A5K7ZJ27_9BACT</name>
<dbReference type="Pfam" id="PF01966">
    <property type="entry name" value="HD"/>
    <property type="match status" value="1"/>
</dbReference>
<comment type="similarity">
    <text evidence="2">In the central section; belongs to the CRISPR-associated helicase Cas3 family.</text>
</comment>
<dbReference type="GO" id="GO:0051607">
    <property type="term" value="P:defense response to virus"/>
    <property type="evidence" value="ECO:0007669"/>
    <property type="project" value="UniProtKB-KW"/>
</dbReference>
<dbReference type="KEGG" id="dov:DSCO28_05230"/>
<comment type="similarity">
    <text evidence="1">In the N-terminal section; belongs to the CRISPR-associated nuclease Cas3-HD family.</text>
</comment>
<gene>
    <name evidence="12" type="primary">cas3</name>
    <name evidence="12" type="ORF">DSCO28_05230</name>
</gene>